<evidence type="ECO:0000313" key="3">
    <source>
        <dbReference type="Proteomes" id="UP000266506"/>
    </source>
</evidence>
<sequence length="159" mass="18460">MTLKELRLLKRITQAQAAQIVGISLRSYKEYENDDKKKKTIKYNYIFNELSKIGYIDEEHGILSLETIRDVVSHVLSTFDVEYCYLFGSYSKNKASEMSDVDLLVSTKITGMSFFGLAEKLREALHKKVELLNIEQLNNNQELLNEILLDGIKIYDKRQ</sequence>
<evidence type="ECO:0000259" key="1">
    <source>
        <dbReference type="PROSITE" id="PS50943"/>
    </source>
</evidence>
<organism evidence="2 3">
    <name type="scientific">Anaeroplasma bactoclasticum</name>
    <dbReference type="NCBI Taxonomy" id="2088"/>
    <lineage>
        <taxon>Bacteria</taxon>
        <taxon>Bacillati</taxon>
        <taxon>Mycoplasmatota</taxon>
        <taxon>Mollicutes</taxon>
        <taxon>Anaeroplasmatales</taxon>
        <taxon>Anaeroplasmataceae</taxon>
        <taxon>Anaeroplasma</taxon>
    </lineage>
</organism>
<dbReference type="SUPFAM" id="SSF81301">
    <property type="entry name" value="Nucleotidyltransferase"/>
    <property type="match status" value="1"/>
</dbReference>
<dbReference type="OrthoDB" id="9809668at2"/>
<dbReference type="RefSeq" id="WP_119016379.1">
    <property type="nucleotide sequence ID" value="NZ_QXEV01000013.1"/>
</dbReference>
<accession>A0A397RMX0</accession>
<dbReference type="EMBL" id="QXEV01000013">
    <property type="protein sequence ID" value="RIA75680.1"/>
    <property type="molecule type" value="Genomic_DNA"/>
</dbReference>
<dbReference type="InterPro" id="IPR043519">
    <property type="entry name" value="NT_sf"/>
</dbReference>
<dbReference type="Pfam" id="PF18765">
    <property type="entry name" value="Polbeta"/>
    <property type="match status" value="1"/>
</dbReference>
<reference evidence="2 3" key="1">
    <citation type="submission" date="2018-08" db="EMBL/GenBank/DDBJ databases">
        <title>Genomic Encyclopedia of Archaeal and Bacterial Type Strains, Phase II (KMG-II): from individual species to whole genera.</title>
        <authorList>
            <person name="Goeker M."/>
        </authorList>
    </citation>
    <scope>NUCLEOTIDE SEQUENCE [LARGE SCALE GENOMIC DNA]</scope>
    <source>
        <strain evidence="2 3">ATCC 27112</strain>
    </source>
</reference>
<dbReference type="AlphaFoldDB" id="A0A397RMX0"/>
<dbReference type="Proteomes" id="UP000266506">
    <property type="component" value="Unassembled WGS sequence"/>
</dbReference>
<dbReference type="CDD" id="cd00093">
    <property type="entry name" value="HTH_XRE"/>
    <property type="match status" value="1"/>
</dbReference>
<dbReference type="InterPro" id="IPR052930">
    <property type="entry name" value="TA_antitoxin_MntA"/>
</dbReference>
<dbReference type="InterPro" id="IPR041633">
    <property type="entry name" value="Polbeta"/>
</dbReference>
<gene>
    <name evidence="2" type="ORF">EI71_01249</name>
</gene>
<dbReference type="InParanoid" id="A0A397RMX0"/>
<dbReference type="Gene3D" id="1.10.260.40">
    <property type="entry name" value="lambda repressor-like DNA-binding domains"/>
    <property type="match status" value="1"/>
</dbReference>
<dbReference type="Gene3D" id="3.30.460.10">
    <property type="entry name" value="Beta Polymerase, domain 2"/>
    <property type="match status" value="1"/>
</dbReference>
<dbReference type="PANTHER" id="PTHR43852:SF3">
    <property type="entry name" value="NUCLEOTIDYLTRANSFERASE"/>
    <property type="match status" value="1"/>
</dbReference>
<dbReference type="GO" id="GO:0003677">
    <property type="term" value="F:DNA binding"/>
    <property type="evidence" value="ECO:0007669"/>
    <property type="project" value="InterPro"/>
</dbReference>
<proteinExistence type="predicted"/>
<dbReference type="Pfam" id="PF01381">
    <property type="entry name" value="HTH_3"/>
    <property type="match status" value="1"/>
</dbReference>
<dbReference type="InterPro" id="IPR001387">
    <property type="entry name" value="Cro/C1-type_HTH"/>
</dbReference>
<dbReference type="CDD" id="cd05403">
    <property type="entry name" value="NT_KNTase_like"/>
    <property type="match status" value="1"/>
</dbReference>
<comment type="caution">
    <text evidence="2">The sequence shown here is derived from an EMBL/GenBank/DDBJ whole genome shotgun (WGS) entry which is preliminary data.</text>
</comment>
<name>A0A397RMX0_9MOLU</name>
<protein>
    <recommendedName>
        <fullName evidence="1">HTH cro/C1-type domain-containing protein</fullName>
    </recommendedName>
</protein>
<evidence type="ECO:0000313" key="2">
    <source>
        <dbReference type="EMBL" id="RIA75680.1"/>
    </source>
</evidence>
<feature type="domain" description="HTH cro/C1-type" evidence="1">
    <location>
        <begin position="3"/>
        <end position="34"/>
    </location>
</feature>
<dbReference type="PROSITE" id="PS50943">
    <property type="entry name" value="HTH_CROC1"/>
    <property type="match status" value="1"/>
</dbReference>
<dbReference type="InterPro" id="IPR010982">
    <property type="entry name" value="Lambda_DNA-bd_dom_sf"/>
</dbReference>
<keyword evidence="3" id="KW-1185">Reference proteome</keyword>
<dbReference type="PANTHER" id="PTHR43852">
    <property type="entry name" value="NUCLEOTIDYLTRANSFERASE"/>
    <property type="match status" value="1"/>
</dbReference>
<dbReference type="SUPFAM" id="SSF47413">
    <property type="entry name" value="lambda repressor-like DNA-binding domains"/>
    <property type="match status" value="1"/>
</dbReference>